<proteinExistence type="predicted"/>
<feature type="non-terminal residue" evidence="1">
    <location>
        <position position="1"/>
    </location>
</feature>
<protein>
    <recommendedName>
        <fullName evidence="3">PDZ domain-containing protein</fullName>
    </recommendedName>
</protein>
<accession>A0AAN8WS45</accession>
<reference evidence="1 2" key="1">
    <citation type="submission" date="2023-11" db="EMBL/GenBank/DDBJ databases">
        <title>Halocaridina rubra genome assembly.</title>
        <authorList>
            <person name="Smith C."/>
        </authorList>
    </citation>
    <scope>NUCLEOTIDE SEQUENCE [LARGE SCALE GENOMIC DNA]</scope>
    <source>
        <strain evidence="1">EP-1</strain>
        <tissue evidence="1">Whole</tissue>
    </source>
</reference>
<gene>
    <name evidence="1" type="ORF">SK128_028061</name>
</gene>
<evidence type="ECO:0008006" key="3">
    <source>
        <dbReference type="Google" id="ProtNLM"/>
    </source>
</evidence>
<keyword evidence="2" id="KW-1185">Reference proteome</keyword>
<dbReference type="SUPFAM" id="SSF50156">
    <property type="entry name" value="PDZ domain-like"/>
    <property type="match status" value="1"/>
</dbReference>
<name>A0AAN8WS45_HALRR</name>
<evidence type="ECO:0000313" key="1">
    <source>
        <dbReference type="EMBL" id="KAK7065299.1"/>
    </source>
</evidence>
<comment type="caution">
    <text evidence="1">The sequence shown here is derived from an EMBL/GenBank/DDBJ whole genome shotgun (WGS) entry which is preliminary data.</text>
</comment>
<dbReference type="Gene3D" id="2.30.42.10">
    <property type="match status" value="1"/>
</dbReference>
<sequence length="51" mass="5499">LESIVEGDDSVDSNGLRTVVIHRGERGYGVTVSGESPVIVQDVKDGKYTHQ</sequence>
<dbReference type="AlphaFoldDB" id="A0AAN8WS45"/>
<evidence type="ECO:0000313" key="2">
    <source>
        <dbReference type="Proteomes" id="UP001381693"/>
    </source>
</evidence>
<dbReference type="EMBL" id="JAXCGZ010020823">
    <property type="protein sequence ID" value="KAK7065299.1"/>
    <property type="molecule type" value="Genomic_DNA"/>
</dbReference>
<dbReference type="InterPro" id="IPR036034">
    <property type="entry name" value="PDZ_sf"/>
</dbReference>
<dbReference type="Proteomes" id="UP001381693">
    <property type="component" value="Unassembled WGS sequence"/>
</dbReference>
<organism evidence="1 2">
    <name type="scientific">Halocaridina rubra</name>
    <name type="common">Hawaiian red shrimp</name>
    <dbReference type="NCBI Taxonomy" id="373956"/>
    <lineage>
        <taxon>Eukaryota</taxon>
        <taxon>Metazoa</taxon>
        <taxon>Ecdysozoa</taxon>
        <taxon>Arthropoda</taxon>
        <taxon>Crustacea</taxon>
        <taxon>Multicrustacea</taxon>
        <taxon>Malacostraca</taxon>
        <taxon>Eumalacostraca</taxon>
        <taxon>Eucarida</taxon>
        <taxon>Decapoda</taxon>
        <taxon>Pleocyemata</taxon>
        <taxon>Caridea</taxon>
        <taxon>Atyoidea</taxon>
        <taxon>Atyidae</taxon>
        <taxon>Halocaridina</taxon>
    </lineage>
</organism>